<organism evidence="3">
    <name type="scientific">marine metagenome</name>
    <dbReference type="NCBI Taxonomy" id="408172"/>
    <lineage>
        <taxon>unclassified sequences</taxon>
        <taxon>metagenomes</taxon>
        <taxon>ecological metagenomes</taxon>
    </lineage>
</organism>
<dbReference type="InterPro" id="IPR001451">
    <property type="entry name" value="Hexapep"/>
</dbReference>
<dbReference type="GO" id="GO:0008374">
    <property type="term" value="F:O-acyltransferase activity"/>
    <property type="evidence" value="ECO:0007669"/>
    <property type="project" value="TreeGrafter"/>
</dbReference>
<evidence type="ECO:0000256" key="2">
    <source>
        <dbReference type="ARBA" id="ARBA00022679"/>
    </source>
</evidence>
<dbReference type="PANTHER" id="PTHR23416">
    <property type="entry name" value="SIALIC ACID SYNTHASE-RELATED"/>
    <property type="match status" value="1"/>
</dbReference>
<proteinExistence type="inferred from homology"/>
<evidence type="ECO:0000313" key="3">
    <source>
        <dbReference type="EMBL" id="SVC61572.1"/>
    </source>
</evidence>
<evidence type="ECO:0008006" key="4">
    <source>
        <dbReference type="Google" id="ProtNLM"/>
    </source>
</evidence>
<dbReference type="AlphaFoldDB" id="A0A382NPB2"/>
<reference evidence="3" key="1">
    <citation type="submission" date="2018-05" db="EMBL/GenBank/DDBJ databases">
        <authorList>
            <person name="Lanie J.A."/>
            <person name="Ng W.-L."/>
            <person name="Kazmierczak K.M."/>
            <person name="Andrzejewski T.M."/>
            <person name="Davidsen T.M."/>
            <person name="Wayne K.J."/>
            <person name="Tettelin H."/>
            <person name="Glass J.I."/>
            <person name="Rusch D."/>
            <person name="Podicherti R."/>
            <person name="Tsui H.-C.T."/>
            <person name="Winkler M.E."/>
        </authorList>
    </citation>
    <scope>NUCLEOTIDE SEQUENCE</scope>
</reference>
<dbReference type="SUPFAM" id="SSF51161">
    <property type="entry name" value="Trimeric LpxA-like enzymes"/>
    <property type="match status" value="1"/>
</dbReference>
<sequence>MKKLFLLFSITFWKQIYLFINSFITGNVFAKTNLGGLGENTDIGPTVRFGNYPENIFIGAQCSLGIENHIYAGPNSKITIGDNTMIGPFAFLTTEPFSMTKENPNTAHSGHEGDITIGQNVRIGAHSILLPGIKIGNGSSVGAGSVVTKDVPENTIFAGNPAKLIKAIS</sequence>
<dbReference type="InterPro" id="IPR011004">
    <property type="entry name" value="Trimer_LpxA-like_sf"/>
</dbReference>
<dbReference type="PROSITE" id="PS00101">
    <property type="entry name" value="HEXAPEP_TRANSFERASES"/>
    <property type="match status" value="1"/>
</dbReference>
<keyword evidence="2" id="KW-0808">Transferase</keyword>
<name>A0A382NPB2_9ZZZZ</name>
<dbReference type="Gene3D" id="2.160.10.10">
    <property type="entry name" value="Hexapeptide repeat proteins"/>
    <property type="match status" value="1"/>
</dbReference>
<dbReference type="GO" id="GO:0005829">
    <property type="term" value="C:cytosol"/>
    <property type="evidence" value="ECO:0007669"/>
    <property type="project" value="TreeGrafter"/>
</dbReference>
<dbReference type="InterPro" id="IPR051159">
    <property type="entry name" value="Hexapeptide_acetyltransf"/>
</dbReference>
<protein>
    <recommendedName>
        <fullName evidence="4">Maltose/galactoside acetyltransferase domain-containing protein</fullName>
    </recommendedName>
</protein>
<dbReference type="EMBL" id="UINC01101054">
    <property type="protein sequence ID" value="SVC61572.1"/>
    <property type="molecule type" value="Genomic_DNA"/>
</dbReference>
<dbReference type="InterPro" id="IPR018357">
    <property type="entry name" value="Hexapep_transf_CS"/>
</dbReference>
<accession>A0A382NPB2</accession>
<dbReference type="PANTHER" id="PTHR23416:SF23">
    <property type="entry name" value="ACETYLTRANSFERASE C18B11.09C-RELATED"/>
    <property type="match status" value="1"/>
</dbReference>
<gene>
    <name evidence="3" type="ORF">METZ01_LOCUS314426</name>
</gene>
<dbReference type="Pfam" id="PF00132">
    <property type="entry name" value="Hexapep"/>
    <property type="match status" value="1"/>
</dbReference>
<comment type="similarity">
    <text evidence="1">Belongs to the transferase hexapeptide repeat family.</text>
</comment>
<evidence type="ECO:0000256" key="1">
    <source>
        <dbReference type="ARBA" id="ARBA00007274"/>
    </source>
</evidence>